<comment type="function">
    <text evidence="18">Catalyzes the epimerization of the S- and R-forms of NAD(P)HX, a damaged form of NAD(P)H that is a result of enzymatic or heat-dependent hydration. This is a prerequisite for the S-specific NAD(P)H-hydrate dehydratase to allow the repair of both epimers of NAD(P)HX.</text>
</comment>
<sequence>MSSLPPLPLPEEMRQWDEAAFALGLPEVMLMENASRAALRALELCGVPLAGRRVWLFMGSGNNGGDAAALARHLLDAGALPTVWHTRPLGQYKGACGQHVRMARRCGVPFAPVGRCLAAGRDNAPPHIVVDGLLGTGFNGELRPEMLQLVRRINALRHEAFVLALDVPSGLDASCGQPRPDAVRAHATVTFEAAKYGLVLPESVPFVGRLLALPIGIPLAVRRTAPCSARLLSGDMLSHLPPFRPQGYKNAYGHVLVVGGAEGLSGAAHLASRAALRAGAGLVSALVPAGNALAVKNGLAEIMVRETPGQADGRWPALPSGNWRLLLDDLSGRVQALVIGPGMGRDEAALALLRALLACPQRPAAVLDADALILLAREPELLRNLREQDVLTPHPGEAAALLGMSAAQVQADRPQALRALCELTPACVVLKGAGSLIGQQRNGRLRPVCVSPWDVPALAVGGSGDVLAGCLGALLARRAAHPLESAEGGCPVDALTLAAVGVSWHALAGCSVTESHPARGNLAHELAEALPAAHAAHLAQRPRIPSEK</sequence>
<reference evidence="22" key="2">
    <citation type="submission" date="2021-04" db="EMBL/GenBank/DDBJ databases">
        <authorList>
            <person name="Gilroy R."/>
        </authorList>
    </citation>
    <scope>NUCLEOTIDE SEQUENCE</scope>
    <source>
        <strain evidence="22">5032</strain>
    </source>
</reference>
<dbReference type="PROSITE" id="PS51383">
    <property type="entry name" value="YJEF_C_3"/>
    <property type="match status" value="1"/>
</dbReference>
<evidence type="ECO:0000313" key="23">
    <source>
        <dbReference type="Proteomes" id="UP000823821"/>
    </source>
</evidence>
<comment type="catalytic activity">
    <reaction evidence="2 18 19">
        <text>(6R)-NADPHX = (6S)-NADPHX</text>
        <dbReference type="Rhea" id="RHEA:32227"/>
        <dbReference type="ChEBI" id="CHEBI:64076"/>
        <dbReference type="ChEBI" id="CHEBI:64077"/>
        <dbReference type="EC" id="5.1.99.6"/>
    </reaction>
</comment>
<keyword evidence="11 18" id="KW-0413">Isomerase</keyword>
<dbReference type="NCBIfam" id="TIGR00197">
    <property type="entry name" value="yjeF_nterm"/>
    <property type="match status" value="1"/>
</dbReference>
<comment type="cofactor">
    <cofactor evidence="18 19">
        <name>K(+)</name>
        <dbReference type="ChEBI" id="CHEBI:29103"/>
    </cofactor>
    <text evidence="18 19">Binds 1 potassium ion per subunit.</text>
</comment>
<dbReference type="EMBL" id="DWZD01000040">
    <property type="protein sequence ID" value="HJA79216.1"/>
    <property type="molecule type" value="Genomic_DNA"/>
</dbReference>
<feature type="binding site" evidence="18">
    <location>
        <position position="131"/>
    </location>
    <ligand>
        <name>K(+)</name>
        <dbReference type="ChEBI" id="CHEBI:29103"/>
    </ligand>
</feature>
<evidence type="ECO:0000259" key="20">
    <source>
        <dbReference type="PROSITE" id="PS51383"/>
    </source>
</evidence>
<dbReference type="InterPro" id="IPR017953">
    <property type="entry name" value="Carbohydrate_kinase_pred_CS"/>
</dbReference>
<comment type="catalytic activity">
    <reaction evidence="15 17 19">
        <text>(6S)-NADHX + ADP = AMP + phosphate + NADH + H(+)</text>
        <dbReference type="Rhea" id="RHEA:32223"/>
        <dbReference type="ChEBI" id="CHEBI:15378"/>
        <dbReference type="ChEBI" id="CHEBI:43474"/>
        <dbReference type="ChEBI" id="CHEBI:57945"/>
        <dbReference type="ChEBI" id="CHEBI:64074"/>
        <dbReference type="ChEBI" id="CHEBI:456215"/>
        <dbReference type="ChEBI" id="CHEBI:456216"/>
        <dbReference type="EC" id="4.2.1.136"/>
    </reaction>
</comment>
<evidence type="ECO:0000256" key="5">
    <source>
        <dbReference type="ARBA" id="ARBA00022723"/>
    </source>
</evidence>
<dbReference type="InterPro" id="IPR029056">
    <property type="entry name" value="Ribokinase-like"/>
</dbReference>
<comment type="caution">
    <text evidence="22">The sequence shown here is derived from an EMBL/GenBank/DDBJ whole genome shotgun (WGS) entry which is preliminary data.</text>
</comment>
<evidence type="ECO:0000256" key="11">
    <source>
        <dbReference type="ARBA" id="ARBA00023235"/>
    </source>
</evidence>
<feature type="domain" description="YjeF N-terminal" evidence="21">
    <location>
        <begin position="13"/>
        <end position="223"/>
    </location>
</feature>
<name>A0A9D2KS99_9BACT</name>
<comment type="caution">
    <text evidence="18">Lacks conserved residue(s) required for the propagation of feature annotation.</text>
</comment>
<dbReference type="GO" id="GO:0046496">
    <property type="term" value="P:nicotinamide nucleotide metabolic process"/>
    <property type="evidence" value="ECO:0007669"/>
    <property type="project" value="UniProtKB-UniRule"/>
</dbReference>
<dbReference type="AlphaFoldDB" id="A0A9D2KS99"/>
<keyword evidence="5 18" id="KW-0479">Metal-binding</keyword>
<evidence type="ECO:0000256" key="17">
    <source>
        <dbReference type="HAMAP-Rule" id="MF_01965"/>
    </source>
</evidence>
<evidence type="ECO:0000259" key="21">
    <source>
        <dbReference type="PROSITE" id="PS51385"/>
    </source>
</evidence>
<feature type="binding site" evidence="18">
    <location>
        <position position="169"/>
    </location>
    <ligand>
        <name>K(+)</name>
        <dbReference type="ChEBI" id="CHEBI:29103"/>
    </ligand>
</feature>
<evidence type="ECO:0000256" key="7">
    <source>
        <dbReference type="ARBA" id="ARBA00022840"/>
    </source>
</evidence>
<evidence type="ECO:0000256" key="16">
    <source>
        <dbReference type="ARBA" id="ARBA00049209"/>
    </source>
</evidence>
<evidence type="ECO:0000256" key="4">
    <source>
        <dbReference type="ARBA" id="ARBA00009524"/>
    </source>
</evidence>
<dbReference type="InterPro" id="IPR000631">
    <property type="entry name" value="CARKD"/>
</dbReference>
<proteinExistence type="inferred from homology"/>
<evidence type="ECO:0000256" key="9">
    <source>
        <dbReference type="ARBA" id="ARBA00022958"/>
    </source>
</evidence>
<comment type="similarity">
    <text evidence="17">Belongs to the NnrD/CARKD family.</text>
</comment>
<feature type="binding site" evidence="18">
    <location>
        <begin position="62"/>
        <end position="66"/>
    </location>
    <ligand>
        <name>(6S)-NADPHX</name>
        <dbReference type="ChEBI" id="CHEBI:64076"/>
    </ligand>
</feature>
<accession>A0A9D2KS99</accession>
<comment type="catalytic activity">
    <reaction evidence="16 17 19">
        <text>(6S)-NADPHX + ADP = AMP + phosphate + NADPH + H(+)</text>
        <dbReference type="Rhea" id="RHEA:32235"/>
        <dbReference type="ChEBI" id="CHEBI:15378"/>
        <dbReference type="ChEBI" id="CHEBI:43474"/>
        <dbReference type="ChEBI" id="CHEBI:57783"/>
        <dbReference type="ChEBI" id="CHEBI:64076"/>
        <dbReference type="ChEBI" id="CHEBI:456215"/>
        <dbReference type="ChEBI" id="CHEBI:456216"/>
        <dbReference type="EC" id="4.2.1.136"/>
    </reaction>
</comment>
<keyword evidence="6 17" id="KW-0547">Nucleotide-binding</keyword>
<comment type="similarity">
    <text evidence="3 19">In the N-terminal section; belongs to the NnrE/AIBP family.</text>
</comment>
<dbReference type="GO" id="GO:0052856">
    <property type="term" value="F:NAD(P)HX epimerase activity"/>
    <property type="evidence" value="ECO:0007669"/>
    <property type="project" value="UniProtKB-UniRule"/>
</dbReference>
<dbReference type="InterPro" id="IPR036652">
    <property type="entry name" value="YjeF_N_dom_sf"/>
</dbReference>
<evidence type="ECO:0000256" key="18">
    <source>
        <dbReference type="HAMAP-Rule" id="MF_01966"/>
    </source>
</evidence>
<dbReference type="PANTHER" id="PTHR12592:SF0">
    <property type="entry name" value="ATP-DEPENDENT (S)-NAD(P)H-HYDRATE DEHYDRATASE"/>
    <property type="match status" value="1"/>
</dbReference>
<gene>
    <name evidence="17" type="primary">nnrD</name>
    <name evidence="18" type="synonym">nnrE</name>
    <name evidence="22" type="ORF">H9784_06580</name>
</gene>
<comment type="similarity">
    <text evidence="4 19">In the C-terminal section; belongs to the NnrD/CARKD family.</text>
</comment>
<evidence type="ECO:0000256" key="13">
    <source>
        <dbReference type="ARBA" id="ARBA00023268"/>
    </source>
</evidence>
<protein>
    <recommendedName>
        <fullName evidence="19">Bifunctional NAD(P)H-hydrate repair enzyme</fullName>
    </recommendedName>
    <alternativeName>
        <fullName evidence="19">Nicotinamide nucleotide repair protein</fullName>
    </alternativeName>
    <domain>
        <recommendedName>
            <fullName evidence="19">ADP-dependent (S)-NAD(P)H-hydrate dehydratase</fullName>
            <ecNumber evidence="19">4.2.1.136</ecNumber>
        </recommendedName>
        <alternativeName>
            <fullName evidence="19">ADP-dependent NAD(P)HX dehydratase</fullName>
        </alternativeName>
    </domain>
    <domain>
        <recommendedName>
            <fullName evidence="19">NAD(P)H-hydrate epimerase</fullName>
            <ecNumber evidence="19">5.1.99.6</ecNumber>
        </recommendedName>
    </domain>
</protein>
<evidence type="ECO:0000256" key="14">
    <source>
        <dbReference type="ARBA" id="ARBA00025153"/>
    </source>
</evidence>
<dbReference type="CDD" id="cd01171">
    <property type="entry name" value="YXKO-related"/>
    <property type="match status" value="1"/>
</dbReference>
<feature type="binding site" evidence="18">
    <location>
        <begin position="135"/>
        <end position="141"/>
    </location>
    <ligand>
        <name>(6S)-NADPHX</name>
        <dbReference type="ChEBI" id="CHEBI:64076"/>
    </ligand>
</feature>
<dbReference type="Pfam" id="PF01256">
    <property type="entry name" value="Carb_kinase"/>
    <property type="match status" value="1"/>
</dbReference>
<dbReference type="InterPro" id="IPR004443">
    <property type="entry name" value="YjeF_N_dom"/>
</dbReference>
<dbReference type="NCBIfam" id="TIGR00196">
    <property type="entry name" value="yjeF_cterm"/>
    <property type="match status" value="1"/>
</dbReference>
<feature type="binding site" evidence="18">
    <location>
        <position position="166"/>
    </location>
    <ligand>
        <name>(6S)-NADPHX</name>
        <dbReference type="ChEBI" id="CHEBI:64076"/>
    </ligand>
</feature>
<dbReference type="Pfam" id="PF03853">
    <property type="entry name" value="YjeF_N"/>
    <property type="match status" value="1"/>
</dbReference>
<dbReference type="GO" id="GO:0052855">
    <property type="term" value="F:ADP-dependent NAD(P)H-hydrate dehydratase activity"/>
    <property type="evidence" value="ECO:0007669"/>
    <property type="project" value="UniProtKB-UniRule"/>
</dbReference>
<dbReference type="SUPFAM" id="SSF64153">
    <property type="entry name" value="YjeF N-terminal domain-like"/>
    <property type="match status" value="1"/>
</dbReference>
<feature type="binding site" evidence="17">
    <location>
        <position position="394"/>
    </location>
    <ligand>
        <name>(6S)-NADPHX</name>
        <dbReference type="ChEBI" id="CHEBI:64076"/>
    </ligand>
</feature>
<feature type="binding site" evidence="18">
    <location>
        <position position="63"/>
    </location>
    <ligand>
        <name>K(+)</name>
        <dbReference type="ChEBI" id="CHEBI:29103"/>
    </ligand>
</feature>
<feature type="domain" description="YjeF C-terminal" evidence="20">
    <location>
        <begin position="232"/>
        <end position="537"/>
    </location>
</feature>
<dbReference type="PIRSF" id="PIRSF017184">
    <property type="entry name" value="Nnr"/>
    <property type="match status" value="1"/>
</dbReference>
<dbReference type="EC" id="4.2.1.136" evidence="19"/>
<dbReference type="PANTHER" id="PTHR12592">
    <property type="entry name" value="ATP-DEPENDENT (S)-NAD(P)H-HYDRATE DEHYDRATASE FAMILY MEMBER"/>
    <property type="match status" value="1"/>
</dbReference>
<dbReference type="InterPro" id="IPR030677">
    <property type="entry name" value="Nnr"/>
</dbReference>
<dbReference type="SUPFAM" id="SSF53613">
    <property type="entry name" value="Ribokinase-like"/>
    <property type="match status" value="1"/>
</dbReference>
<dbReference type="GO" id="GO:0110051">
    <property type="term" value="P:metabolite repair"/>
    <property type="evidence" value="ECO:0007669"/>
    <property type="project" value="TreeGrafter"/>
</dbReference>
<evidence type="ECO:0000256" key="10">
    <source>
        <dbReference type="ARBA" id="ARBA00023027"/>
    </source>
</evidence>
<keyword evidence="9 18" id="KW-0630">Potassium</keyword>
<dbReference type="HAMAP" id="MF_01965">
    <property type="entry name" value="NADHX_dehydratase"/>
    <property type="match status" value="1"/>
</dbReference>
<dbReference type="Gene3D" id="3.40.50.10260">
    <property type="entry name" value="YjeF N-terminal domain"/>
    <property type="match status" value="1"/>
</dbReference>
<comment type="similarity">
    <text evidence="18">Belongs to the NnrE/AIBP family.</text>
</comment>
<dbReference type="PROSITE" id="PS01050">
    <property type="entry name" value="YJEF_C_2"/>
    <property type="match status" value="1"/>
</dbReference>
<comment type="function">
    <text evidence="14 19">Bifunctional enzyme that catalyzes the epimerization of the S- and R-forms of NAD(P)HX and the dehydration of the S-form of NAD(P)HX at the expense of ADP, which is converted to AMP. This allows the repair of both epimers of NAD(P)HX, a damaged form of NAD(P)H that is a result of enzymatic or heat-dependent hydration.</text>
</comment>
<comment type="function">
    <text evidence="17">Catalyzes the dehydration of the S-form of NAD(P)HX at the expense of ADP, which is converted to AMP. Together with NAD(P)HX epimerase, which catalyzes the epimerization of the S- and R-forms, the enzyme allows the repair of both epimers of NAD(P)HX, a damaged form of NAD(P)H that is a result of enzymatic or heat-dependent hydration.</text>
</comment>
<dbReference type="PROSITE" id="PS51385">
    <property type="entry name" value="YJEF_N"/>
    <property type="match status" value="1"/>
</dbReference>
<keyword evidence="13" id="KW-0511">Multifunctional enzyme</keyword>
<comment type="cofactor">
    <cofactor evidence="17">
        <name>Mg(2+)</name>
        <dbReference type="ChEBI" id="CHEBI:18420"/>
    </cofactor>
</comment>
<comment type="subunit">
    <text evidence="17">Homotetramer.</text>
</comment>
<feature type="binding site" evidence="17">
    <location>
        <position position="342"/>
    </location>
    <ligand>
        <name>(6S)-NADPHX</name>
        <dbReference type="ChEBI" id="CHEBI:64076"/>
    </ligand>
</feature>
<feature type="binding site" evidence="17">
    <location>
        <position position="465"/>
    </location>
    <ligand>
        <name>(6S)-NADPHX</name>
        <dbReference type="ChEBI" id="CHEBI:64076"/>
    </ligand>
</feature>
<dbReference type="Proteomes" id="UP000823821">
    <property type="component" value="Unassembled WGS sequence"/>
</dbReference>
<dbReference type="Gene3D" id="3.40.1190.20">
    <property type="match status" value="1"/>
</dbReference>
<feature type="binding site" evidence="17">
    <location>
        <begin position="431"/>
        <end position="435"/>
    </location>
    <ligand>
        <name>AMP</name>
        <dbReference type="ChEBI" id="CHEBI:456215"/>
    </ligand>
</feature>
<keyword evidence="7 17" id="KW-0067">ATP-binding</keyword>
<dbReference type="GO" id="GO:0005524">
    <property type="term" value="F:ATP binding"/>
    <property type="evidence" value="ECO:0007669"/>
    <property type="project" value="UniProtKB-UniRule"/>
</dbReference>
<evidence type="ECO:0000256" key="12">
    <source>
        <dbReference type="ARBA" id="ARBA00023239"/>
    </source>
</evidence>
<dbReference type="GO" id="GO:0046872">
    <property type="term" value="F:metal ion binding"/>
    <property type="evidence" value="ECO:0007669"/>
    <property type="project" value="UniProtKB-UniRule"/>
</dbReference>
<feature type="binding site" evidence="17">
    <location>
        <position position="267"/>
    </location>
    <ligand>
        <name>(6S)-NADPHX</name>
        <dbReference type="ChEBI" id="CHEBI:64076"/>
    </ligand>
</feature>
<evidence type="ECO:0000256" key="15">
    <source>
        <dbReference type="ARBA" id="ARBA00048238"/>
    </source>
</evidence>
<organism evidence="22 23">
    <name type="scientific">Candidatus Desulfovibrio intestinavium</name>
    <dbReference type="NCBI Taxonomy" id="2838534"/>
    <lineage>
        <taxon>Bacteria</taxon>
        <taxon>Pseudomonadati</taxon>
        <taxon>Thermodesulfobacteriota</taxon>
        <taxon>Desulfovibrionia</taxon>
        <taxon>Desulfovibrionales</taxon>
        <taxon>Desulfovibrionaceae</taxon>
        <taxon>Desulfovibrio</taxon>
    </lineage>
</organism>
<keyword evidence="8 17" id="KW-0521">NADP</keyword>
<feature type="binding site" evidence="17">
    <location>
        <position position="464"/>
    </location>
    <ligand>
        <name>AMP</name>
        <dbReference type="ChEBI" id="CHEBI:456215"/>
    </ligand>
</feature>
<comment type="catalytic activity">
    <reaction evidence="1 18 19">
        <text>(6R)-NADHX = (6S)-NADHX</text>
        <dbReference type="Rhea" id="RHEA:32215"/>
        <dbReference type="ChEBI" id="CHEBI:64074"/>
        <dbReference type="ChEBI" id="CHEBI:64075"/>
        <dbReference type="EC" id="5.1.99.6"/>
    </reaction>
</comment>
<evidence type="ECO:0000256" key="19">
    <source>
        <dbReference type="PIRNR" id="PIRNR017184"/>
    </source>
</evidence>
<keyword evidence="10 17" id="KW-0520">NAD</keyword>
<evidence type="ECO:0000313" key="22">
    <source>
        <dbReference type="EMBL" id="HJA79216.1"/>
    </source>
</evidence>
<evidence type="ECO:0000256" key="1">
    <source>
        <dbReference type="ARBA" id="ARBA00000013"/>
    </source>
</evidence>
<evidence type="ECO:0000256" key="2">
    <source>
        <dbReference type="ARBA" id="ARBA00000909"/>
    </source>
</evidence>
<reference evidence="22" key="1">
    <citation type="journal article" date="2021" name="PeerJ">
        <title>Extensive microbial diversity within the chicken gut microbiome revealed by metagenomics and culture.</title>
        <authorList>
            <person name="Gilroy R."/>
            <person name="Ravi A."/>
            <person name="Getino M."/>
            <person name="Pursley I."/>
            <person name="Horton D.L."/>
            <person name="Alikhan N.F."/>
            <person name="Baker D."/>
            <person name="Gharbi K."/>
            <person name="Hall N."/>
            <person name="Watson M."/>
            <person name="Adriaenssens E.M."/>
            <person name="Foster-Nyarko E."/>
            <person name="Jarju S."/>
            <person name="Secka A."/>
            <person name="Antonio M."/>
            <person name="Oren A."/>
            <person name="Chaudhuri R.R."/>
            <person name="La Ragione R."/>
            <person name="Hildebrand F."/>
            <person name="Pallen M.J."/>
        </authorList>
    </citation>
    <scope>NUCLEOTIDE SEQUENCE</scope>
    <source>
        <strain evidence="22">5032</strain>
    </source>
</reference>
<dbReference type="EC" id="5.1.99.6" evidence="19"/>
<keyword evidence="12 17" id="KW-0456">Lyase</keyword>
<evidence type="ECO:0000256" key="3">
    <source>
        <dbReference type="ARBA" id="ARBA00006001"/>
    </source>
</evidence>
<dbReference type="HAMAP" id="MF_01966">
    <property type="entry name" value="NADHX_epimerase"/>
    <property type="match status" value="1"/>
</dbReference>
<evidence type="ECO:0000256" key="6">
    <source>
        <dbReference type="ARBA" id="ARBA00022741"/>
    </source>
</evidence>
<evidence type="ECO:0000256" key="8">
    <source>
        <dbReference type="ARBA" id="ARBA00022857"/>
    </source>
</evidence>